<dbReference type="InParanoid" id="A0A6L2PA98"/>
<reference evidence="2" key="1">
    <citation type="submission" date="2020-01" db="EMBL/GenBank/DDBJ databases">
        <title>Draft genome sequence of the Termite Coptotermes fromosanus.</title>
        <authorList>
            <person name="Itakura S."/>
            <person name="Yosikawa Y."/>
            <person name="Umezawa K."/>
        </authorList>
    </citation>
    <scope>NUCLEOTIDE SEQUENCE [LARGE SCALE GENOMIC DNA]</scope>
</reference>
<accession>A0A6L2PA98</accession>
<keyword evidence="2" id="KW-1185">Reference proteome</keyword>
<evidence type="ECO:0000313" key="2">
    <source>
        <dbReference type="Proteomes" id="UP000502823"/>
    </source>
</evidence>
<sequence>MEWVRKWARKFNEGRDNVHDALRSGWPAVVSEDLLCAVKAKVHEDRWFTILSLSLHFQQISRTFLYEIATDRLDFRKLCSRWVPKMLSEEHKKKWAASAMTFVT</sequence>
<evidence type="ECO:0008006" key="3">
    <source>
        <dbReference type="Google" id="ProtNLM"/>
    </source>
</evidence>
<protein>
    <recommendedName>
        <fullName evidence="3">Mos1 transposase HTH domain-containing protein</fullName>
    </recommendedName>
</protein>
<name>A0A6L2PA98_COPFO</name>
<dbReference type="OrthoDB" id="8191996at2759"/>
<dbReference type="EMBL" id="BLKM01003281">
    <property type="protein sequence ID" value="GFG28250.1"/>
    <property type="molecule type" value="Genomic_DNA"/>
</dbReference>
<evidence type="ECO:0000313" key="1">
    <source>
        <dbReference type="EMBL" id="GFG28250.1"/>
    </source>
</evidence>
<dbReference type="Proteomes" id="UP000502823">
    <property type="component" value="Unassembled WGS sequence"/>
</dbReference>
<dbReference type="AlphaFoldDB" id="A0A6L2PA98"/>
<gene>
    <name evidence="1" type="ORF">Cfor_07883</name>
</gene>
<comment type="caution">
    <text evidence="1">The sequence shown here is derived from an EMBL/GenBank/DDBJ whole genome shotgun (WGS) entry which is preliminary data.</text>
</comment>
<organism evidence="1 2">
    <name type="scientific">Coptotermes formosanus</name>
    <name type="common">Formosan subterranean termite</name>
    <dbReference type="NCBI Taxonomy" id="36987"/>
    <lineage>
        <taxon>Eukaryota</taxon>
        <taxon>Metazoa</taxon>
        <taxon>Ecdysozoa</taxon>
        <taxon>Arthropoda</taxon>
        <taxon>Hexapoda</taxon>
        <taxon>Insecta</taxon>
        <taxon>Pterygota</taxon>
        <taxon>Neoptera</taxon>
        <taxon>Polyneoptera</taxon>
        <taxon>Dictyoptera</taxon>
        <taxon>Blattodea</taxon>
        <taxon>Blattoidea</taxon>
        <taxon>Termitoidae</taxon>
        <taxon>Rhinotermitidae</taxon>
        <taxon>Coptotermes</taxon>
    </lineage>
</organism>
<proteinExistence type="predicted"/>